<feature type="chain" id="PRO_5014520729" evidence="1">
    <location>
        <begin position="27"/>
        <end position="112"/>
    </location>
</feature>
<dbReference type="RefSeq" id="XP_006606056.1">
    <property type="nucleotide sequence ID" value="XM_006605993.4"/>
</dbReference>
<dbReference type="EMBL" id="CM000853">
    <property type="protein sequence ID" value="KRG91305.1"/>
    <property type="molecule type" value="Genomic_DNA"/>
</dbReference>
<feature type="signal peptide" evidence="1">
    <location>
        <begin position="1"/>
        <end position="26"/>
    </location>
</feature>
<dbReference type="EnsemblPlants" id="KRG91305">
    <property type="protein sequence ID" value="KRG91305"/>
    <property type="gene ID" value="GLYMA_20G146400"/>
</dbReference>
<reference evidence="3" key="2">
    <citation type="submission" date="2018-02" db="UniProtKB">
        <authorList>
            <consortium name="EnsemblPlants"/>
        </authorList>
    </citation>
    <scope>IDENTIFICATION</scope>
    <source>
        <strain evidence="3">Williams 82</strain>
    </source>
</reference>
<keyword evidence="4" id="KW-1185">Reference proteome</keyword>
<dbReference type="AlphaFoldDB" id="A0A0R0EB93"/>
<dbReference type="KEGG" id="gmx:102665464"/>
<dbReference type="Gramene" id="KRG91305">
    <property type="protein sequence ID" value="KRG91305"/>
    <property type="gene ID" value="GLYMA_20G146400"/>
</dbReference>
<protein>
    <submittedName>
        <fullName evidence="2 3">Uncharacterized protein</fullName>
    </submittedName>
</protein>
<dbReference type="GeneID" id="102665464"/>
<gene>
    <name evidence="3" type="primary">LOC102665464</name>
    <name evidence="2" type="ORF">GLYMA_20G146400</name>
</gene>
<dbReference type="PaxDb" id="3847-GLYMA20G28472.1"/>
<proteinExistence type="predicted"/>
<dbReference type="Proteomes" id="UP000008827">
    <property type="component" value="Chromosome 20"/>
</dbReference>
<reference evidence="2 3" key="1">
    <citation type="journal article" date="2010" name="Nature">
        <title>Genome sequence of the palaeopolyploid soybean.</title>
        <authorList>
            <person name="Schmutz J."/>
            <person name="Cannon S.B."/>
            <person name="Schlueter J."/>
            <person name="Ma J."/>
            <person name="Mitros T."/>
            <person name="Nelson W."/>
            <person name="Hyten D.L."/>
            <person name="Song Q."/>
            <person name="Thelen J.J."/>
            <person name="Cheng J."/>
            <person name="Xu D."/>
            <person name="Hellsten U."/>
            <person name="May G.D."/>
            <person name="Yu Y."/>
            <person name="Sakurai T."/>
            <person name="Umezawa T."/>
            <person name="Bhattacharyya M.K."/>
            <person name="Sandhu D."/>
            <person name="Valliyodan B."/>
            <person name="Lindquist E."/>
            <person name="Peto M."/>
            <person name="Grant D."/>
            <person name="Shu S."/>
            <person name="Goodstein D."/>
            <person name="Barry K."/>
            <person name="Futrell-Griggs M."/>
            <person name="Abernathy B."/>
            <person name="Du J."/>
            <person name="Tian Z."/>
            <person name="Zhu L."/>
            <person name="Gill N."/>
            <person name="Joshi T."/>
            <person name="Libault M."/>
            <person name="Sethuraman A."/>
            <person name="Zhang X.-C."/>
            <person name="Shinozaki K."/>
            <person name="Nguyen H.T."/>
            <person name="Wing R.A."/>
            <person name="Cregan P."/>
            <person name="Specht J."/>
            <person name="Grimwood J."/>
            <person name="Rokhsar D."/>
            <person name="Stacey G."/>
            <person name="Shoemaker R.C."/>
            <person name="Jackson S.A."/>
        </authorList>
    </citation>
    <scope>NUCLEOTIDE SEQUENCE [LARGE SCALE GENOMIC DNA]</scope>
    <source>
        <strain evidence="3">cv. Williams 82</strain>
        <tissue evidence="2">Callus</tissue>
    </source>
</reference>
<dbReference type="OMA" id="IPFDECM"/>
<evidence type="ECO:0000313" key="3">
    <source>
        <dbReference type="EnsemblPlants" id="KRG91305"/>
    </source>
</evidence>
<evidence type="ECO:0000313" key="4">
    <source>
        <dbReference type="Proteomes" id="UP000008827"/>
    </source>
</evidence>
<evidence type="ECO:0000256" key="1">
    <source>
        <dbReference type="SAM" id="SignalP"/>
    </source>
</evidence>
<reference evidence="2" key="3">
    <citation type="submission" date="2018-07" db="EMBL/GenBank/DDBJ databases">
        <title>WGS assembly of Glycine max.</title>
        <authorList>
            <person name="Schmutz J."/>
            <person name="Cannon S."/>
            <person name="Schlueter J."/>
            <person name="Ma J."/>
            <person name="Mitros T."/>
            <person name="Nelson W."/>
            <person name="Hyten D."/>
            <person name="Song Q."/>
            <person name="Thelen J."/>
            <person name="Cheng J."/>
            <person name="Xu D."/>
            <person name="Hellsten U."/>
            <person name="May G."/>
            <person name="Yu Y."/>
            <person name="Sakurai T."/>
            <person name="Umezawa T."/>
            <person name="Bhattacharyya M."/>
            <person name="Sandhu D."/>
            <person name="Valliyodan B."/>
            <person name="Lindquist E."/>
            <person name="Peto M."/>
            <person name="Grant D."/>
            <person name="Shu S."/>
            <person name="Goodstein D."/>
            <person name="Barry K."/>
            <person name="Futrell-Griggs M."/>
            <person name="Abernathy B."/>
            <person name="Du J."/>
            <person name="Tian Z."/>
            <person name="Zhu L."/>
            <person name="Gill N."/>
            <person name="Joshi T."/>
            <person name="Libault M."/>
            <person name="Sethuraman A."/>
            <person name="Zhang X."/>
            <person name="Shinozaki K."/>
            <person name="Nguyen H."/>
            <person name="Wing R."/>
            <person name="Cregan P."/>
            <person name="Specht J."/>
            <person name="Grimwood J."/>
            <person name="Rokhsar D."/>
            <person name="Stacey G."/>
            <person name="Shoemaker R."/>
            <person name="Jackson S."/>
        </authorList>
    </citation>
    <scope>NUCLEOTIDE SEQUENCE</scope>
    <source>
        <tissue evidence="2">Callus</tissue>
    </source>
</reference>
<evidence type="ECO:0000313" key="2">
    <source>
        <dbReference type="EMBL" id="KRG91305.1"/>
    </source>
</evidence>
<name>A0A0R0EB93_SOYBN</name>
<organism evidence="2">
    <name type="scientific">Glycine max</name>
    <name type="common">Soybean</name>
    <name type="synonym">Glycine hispida</name>
    <dbReference type="NCBI Taxonomy" id="3847"/>
    <lineage>
        <taxon>Eukaryota</taxon>
        <taxon>Viridiplantae</taxon>
        <taxon>Streptophyta</taxon>
        <taxon>Embryophyta</taxon>
        <taxon>Tracheophyta</taxon>
        <taxon>Spermatophyta</taxon>
        <taxon>Magnoliopsida</taxon>
        <taxon>eudicotyledons</taxon>
        <taxon>Gunneridae</taxon>
        <taxon>Pentapetalae</taxon>
        <taxon>rosids</taxon>
        <taxon>fabids</taxon>
        <taxon>Fabales</taxon>
        <taxon>Fabaceae</taxon>
        <taxon>Papilionoideae</taxon>
        <taxon>50 kb inversion clade</taxon>
        <taxon>NPAAA clade</taxon>
        <taxon>indigoferoid/millettioid clade</taxon>
        <taxon>Phaseoleae</taxon>
        <taxon>Glycine</taxon>
        <taxon>Glycine subgen. Soja</taxon>
    </lineage>
</organism>
<sequence length="112" mass="11766">MAHLTSTTCLIFGLVIFTSVISKGNSCELSVIGGGCPDLKECTETCRPCYRGIGEVHAYCVPASGGIPYDQCVCRMMNGAPCNPAGPPICPRPWPPTATIATNHSQTHNATP</sequence>
<keyword evidence="1" id="KW-0732">Signal</keyword>
<accession>A0A0R0EB93</accession>
<dbReference type="OrthoDB" id="1382291at2759"/>